<dbReference type="InterPro" id="IPR029060">
    <property type="entry name" value="PIN-like_dom_sf"/>
</dbReference>
<keyword evidence="3 6" id="KW-0479">Metal-binding</keyword>
<keyword evidence="1 6" id="KW-1277">Toxin-antitoxin system</keyword>
<dbReference type="EMBL" id="BAAANJ010000009">
    <property type="protein sequence ID" value="GAA1814659.1"/>
    <property type="molecule type" value="Genomic_DNA"/>
</dbReference>
<comment type="cofactor">
    <cofactor evidence="6">
        <name>Mg(2+)</name>
        <dbReference type="ChEBI" id="CHEBI:18420"/>
    </cofactor>
</comment>
<evidence type="ECO:0000256" key="1">
    <source>
        <dbReference type="ARBA" id="ARBA00022649"/>
    </source>
</evidence>
<feature type="binding site" evidence="6">
    <location>
        <position position="93"/>
    </location>
    <ligand>
        <name>Mg(2+)</name>
        <dbReference type="ChEBI" id="CHEBI:18420"/>
    </ligand>
</feature>
<organism evidence="8 9">
    <name type="scientific">Agromyces neolithicus</name>
    <dbReference type="NCBI Taxonomy" id="269420"/>
    <lineage>
        <taxon>Bacteria</taxon>
        <taxon>Bacillati</taxon>
        <taxon>Actinomycetota</taxon>
        <taxon>Actinomycetes</taxon>
        <taxon>Micrococcales</taxon>
        <taxon>Microbacteriaceae</taxon>
        <taxon>Agromyces</taxon>
    </lineage>
</organism>
<feature type="domain" description="PIN" evidence="7">
    <location>
        <begin position="2"/>
        <end position="118"/>
    </location>
</feature>
<keyword evidence="6" id="KW-0800">Toxin</keyword>
<keyword evidence="5 6" id="KW-0460">Magnesium</keyword>
<evidence type="ECO:0000256" key="4">
    <source>
        <dbReference type="ARBA" id="ARBA00022801"/>
    </source>
</evidence>
<evidence type="ECO:0000256" key="6">
    <source>
        <dbReference type="HAMAP-Rule" id="MF_00265"/>
    </source>
</evidence>
<evidence type="ECO:0000259" key="7">
    <source>
        <dbReference type="Pfam" id="PF01850"/>
    </source>
</evidence>
<evidence type="ECO:0000313" key="9">
    <source>
        <dbReference type="Proteomes" id="UP001500002"/>
    </source>
</evidence>
<dbReference type="Proteomes" id="UP001500002">
    <property type="component" value="Unassembled WGS sequence"/>
</dbReference>
<keyword evidence="9" id="KW-1185">Reference proteome</keyword>
<dbReference type="Gene3D" id="3.40.50.1010">
    <property type="entry name" value="5'-nuclease"/>
    <property type="match status" value="1"/>
</dbReference>
<gene>
    <name evidence="6" type="primary">vapC</name>
    <name evidence="8" type="ORF">GCM10009749_25240</name>
</gene>
<evidence type="ECO:0000313" key="8">
    <source>
        <dbReference type="EMBL" id="GAA1814659.1"/>
    </source>
</evidence>
<dbReference type="EC" id="3.1.-.-" evidence="6"/>
<comment type="caution">
    <text evidence="8">The sequence shown here is derived from an EMBL/GenBank/DDBJ whole genome shotgun (WGS) entry which is preliminary data.</text>
</comment>
<evidence type="ECO:0000256" key="2">
    <source>
        <dbReference type="ARBA" id="ARBA00022722"/>
    </source>
</evidence>
<dbReference type="HAMAP" id="MF_00265">
    <property type="entry name" value="VapC_Nob1"/>
    <property type="match status" value="1"/>
</dbReference>
<proteinExistence type="inferred from homology"/>
<name>A0ABN2M995_9MICO</name>
<comment type="function">
    <text evidence="6">Toxic component of a toxin-antitoxin (TA) system. An RNase.</text>
</comment>
<keyword evidence="4 6" id="KW-0378">Hydrolase</keyword>
<sequence>MIVLDASLVIAHLAAAGAHHPRATTFFREHADADFIVHMLTLTEILVGPTRVGRALDVTRALASLGIDEWAPPSGSAARLAHLRVASGLQLPDCCVLDAAIETASPLATFDERLAGAARAAGVTVVAVS</sequence>
<evidence type="ECO:0000256" key="3">
    <source>
        <dbReference type="ARBA" id="ARBA00022723"/>
    </source>
</evidence>
<reference evidence="8 9" key="1">
    <citation type="journal article" date="2019" name="Int. J. Syst. Evol. Microbiol.">
        <title>The Global Catalogue of Microorganisms (GCM) 10K type strain sequencing project: providing services to taxonomists for standard genome sequencing and annotation.</title>
        <authorList>
            <consortium name="The Broad Institute Genomics Platform"/>
            <consortium name="The Broad Institute Genome Sequencing Center for Infectious Disease"/>
            <person name="Wu L."/>
            <person name="Ma J."/>
        </authorList>
    </citation>
    <scope>NUCLEOTIDE SEQUENCE [LARGE SCALE GENOMIC DNA]</scope>
    <source>
        <strain evidence="8 9">JCM 14322</strain>
    </source>
</reference>
<dbReference type="InterPro" id="IPR022907">
    <property type="entry name" value="VapC_family"/>
</dbReference>
<evidence type="ECO:0000256" key="5">
    <source>
        <dbReference type="ARBA" id="ARBA00022842"/>
    </source>
</evidence>
<dbReference type="RefSeq" id="WP_344296666.1">
    <property type="nucleotide sequence ID" value="NZ_BAAANJ010000009.1"/>
</dbReference>
<feature type="binding site" evidence="6">
    <location>
        <position position="5"/>
    </location>
    <ligand>
        <name>Mg(2+)</name>
        <dbReference type="ChEBI" id="CHEBI:18420"/>
    </ligand>
</feature>
<accession>A0ABN2M995</accession>
<comment type="similarity">
    <text evidence="6">Belongs to the PINc/VapC protein family.</text>
</comment>
<dbReference type="InterPro" id="IPR002716">
    <property type="entry name" value="PIN_dom"/>
</dbReference>
<protein>
    <recommendedName>
        <fullName evidence="6">Ribonuclease VapC</fullName>
        <shortName evidence="6">RNase VapC</shortName>
        <ecNumber evidence="6">3.1.-.-</ecNumber>
    </recommendedName>
    <alternativeName>
        <fullName evidence="6">Toxin VapC</fullName>
    </alternativeName>
</protein>
<keyword evidence="2 6" id="KW-0540">Nuclease</keyword>
<dbReference type="SUPFAM" id="SSF88723">
    <property type="entry name" value="PIN domain-like"/>
    <property type="match status" value="1"/>
</dbReference>
<dbReference type="Pfam" id="PF01850">
    <property type="entry name" value="PIN"/>
    <property type="match status" value="1"/>
</dbReference>